<proteinExistence type="inferred from homology"/>
<reference evidence="5" key="2">
    <citation type="submission" date="2018-08" db="UniProtKB">
        <authorList>
            <consortium name="EnsemblPlants"/>
        </authorList>
    </citation>
    <scope>IDENTIFICATION</scope>
    <source>
        <strain evidence="5">Yugu1</strain>
    </source>
</reference>
<evidence type="ECO:0000259" key="4">
    <source>
        <dbReference type="Pfam" id="PF02902"/>
    </source>
</evidence>
<dbReference type="InterPro" id="IPR038765">
    <property type="entry name" value="Papain-like_cys_pep_sf"/>
</dbReference>
<dbReference type="Pfam" id="PF02902">
    <property type="entry name" value="Peptidase_C48"/>
    <property type="match status" value="1"/>
</dbReference>
<dbReference type="GO" id="GO:0006508">
    <property type="term" value="P:proteolysis"/>
    <property type="evidence" value="ECO:0007669"/>
    <property type="project" value="UniProtKB-KW"/>
</dbReference>
<dbReference type="GO" id="GO:0008234">
    <property type="term" value="F:cysteine-type peptidase activity"/>
    <property type="evidence" value="ECO:0007669"/>
    <property type="project" value="InterPro"/>
</dbReference>
<keyword evidence="3" id="KW-0378">Hydrolase</keyword>
<dbReference type="Proteomes" id="UP000004995">
    <property type="component" value="Unassembled WGS sequence"/>
</dbReference>
<protein>
    <recommendedName>
        <fullName evidence="4">Ubiquitin-like protease family profile domain-containing protein</fullName>
    </recommendedName>
</protein>
<dbReference type="EMBL" id="AGNK02000026">
    <property type="status" value="NOT_ANNOTATED_CDS"/>
    <property type="molecule type" value="Genomic_DNA"/>
</dbReference>
<dbReference type="EnsemblPlants" id="KQL27906">
    <property type="protein sequence ID" value="KQL27906"/>
    <property type="gene ID" value="SETIT_0200231mg"/>
</dbReference>
<evidence type="ECO:0000256" key="2">
    <source>
        <dbReference type="ARBA" id="ARBA00022670"/>
    </source>
</evidence>
<dbReference type="InterPro" id="IPR003653">
    <property type="entry name" value="Peptidase_C48_C"/>
</dbReference>
<reference evidence="6" key="1">
    <citation type="journal article" date="2012" name="Nat. Biotechnol.">
        <title>Reference genome sequence of the model plant Setaria.</title>
        <authorList>
            <person name="Bennetzen J.L."/>
            <person name="Schmutz J."/>
            <person name="Wang H."/>
            <person name="Percifield R."/>
            <person name="Hawkins J."/>
            <person name="Pontaroli A.C."/>
            <person name="Estep M."/>
            <person name="Feng L."/>
            <person name="Vaughn J.N."/>
            <person name="Grimwood J."/>
            <person name="Jenkins J."/>
            <person name="Barry K."/>
            <person name="Lindquist E."/>
            <person name="Hellsten U."/>
            <person name="Deshpande S."/>
            <person name="Wang X."/>
            <person name="Wu X."/>
            <person name="Mitros T."/>
            <person name="Triplett J."/>
            <person name="Yang X."/>
            <person name="Ye C.Y."/>
            <person name="Mauro-Herrera M."/>
            <person name="Wang L."/>
            <person name="Li P."/>
            <person name="Sharma M."/>
            <person name="Sharma R."/>
            <person name="Ronald P.C."/>
            <person name="Panaud O."/>
            <person name="Kellogg E.A."/>
            <person name="Brutnell T.P."/>
            <person name="Doust A.N."/>
            <person name="Tuskan G.A."/>
            <person name="Rokhsar D."/>
            <person name="Devos K.M."/>
        </authorList>
    </citation>
    <scope>NUCLEOTIDE SEQUENCE [LARGE SCALE GENOMIC DNA]</scope>
    <source>
        <strain evidence="6">cv. Yugu1</strain>
    </source>
</reference>
<dbReference type="Gramene" id="KQL27906">
    <property type="protein sequence ID" value="KQL27906"/>
    <property type="gene ID" value="SETIT_0200231mg"/>
</dbReference>
<evidence type="ECO:0000313" key="5">
    <source>
        <dbReference type="EnsemblPlants" id="KQL27906"/>
    </source>
</evidence>
<dbReference type="Gene3D" id="3.40.395.10">
    <property type="entry name" value="Adenoviral Proteinase, Chain A"/>
    <property type="match status" value="1"/>
</dbReference>
<dbReference type="AlphaFoldDB" id="A0A0Q3VRA7"/>
<sequence>LYIFNATVFPILHDDHWSVFVVAILDGYFVFLDSFFEEDHQYQKDVRDLVVNTKFLKAWDESIGIDWNFDEFVIHHAAVPKQDTKFFQKYDDGVFAMKFLELWDPRMNLMQKFSSGNIADIRVIYINDMIFSPHNSNKKGMDTISNHQAMV</sequence>
<feature type="domain" description="Ubiquitin-like protease family profile" evidence="4">
    <location>
        <begin position="9"/>
        <end position="102"/>
    </location>
</feature>
<evidence type="ECO:0000256" key="1">
    <source>
        <dbReference type="ARBA" id="ARBA00005234"/>
    </source>
</evidence>
<evidence type="ECO:0000256" key="3">
    <source>
        <dbReference type="ARBA" id="ARBA00022801"/>
    </source>
</evidence>
<name>A0A0Q3VRA7_SETIT</name>
<dbReference type="SUPFAM" id="SSF54001">
    <property type="entry name" value="Cysteine proteinases"/>
    <property type="match status" value="1"/>
</dbReference>
<evidence type="ECO:0000313" key="6">
    <source>
        <dbReference type="Proteomes" id="UP000004995"/>
    </source>
</evidence>
<keyword evidence="2" id="KW-0645">Protease</keyword>
<organism evidence="5 6">
    <name type="scientific">Setaria italica</name>
    <name type="common">Foxtail millet</name>
    <name type="synonym">Panicum italicum</name>
    <dbReference type="NCBI Taxonomy" id="4555"/>
    <lineage>
        <taxon>Eukaryota</taxon>
        <taxon>Viridiplantae</taxon>
        <taxon>Streptophyta</taxon>
        <taxon>Embryophyta</taxon>
        <taxon>Tracheophyta</taxon>
        <taxon>Spermatophyta</taxon>
        <taxon>Magnoliopsida</taxon>
        <taxon>Liliopsida</taxon>
        <taxon>Poales</taxon>
        <taxon>Poaceae</taxon>
        <taxon>PACMAD clade</taxon>
        <taxon>Panicoideae</taxon>
        <taxon>Panicodae</taxon>
        <taxon>Paniceae</taxon>
        <taxon>Cenchrinae</taxon>
        <taxon>Setaria</taxon>
    </lineage>
</organism>
<dbReference type="InParanoid" id="A0A0Q3VRA7"/>
<accession>A0A0Q3VRA7</accession>
<keyword evidence="6" id="KW-1185">Reference proteome</keyword>
<comment type="similarity">
    <text evidence="1">Belongs to the peptidase C48 family.</text>
</comment>